<evidence type="ECO:0000256" key="1">
    <source>
        <dbReference type="SAM" id="MobiDB-lite"/>
    </source>
</evidence>
<evidence type="ECO:0000313" key="2">
    <source>
        <dbReference type="EMBL" id="MDN4598025.1"/>
    </source>
</evidence>
<proteinExistence type="predicted"/>
<comment type="caution">
    <text evidence="2">The sequence shown here is derived from an EMBL/GenBank/DDBJ whole genome shotgun (WGS) entry which is preliminary data.</text>
</comment>
<name>A0ABT8IYX8_9MICO</name>
<feature type="compositionally biased region" description="Basic residues" evidence="1">
    <location>
        <begin position="556"/>
        <end position="565"/>
    </location>
</feature>
<reference evidence="2" key="1">
    <citation type="submission" date="2023-03" db="EMBL/GenBank/DDBJ databases">
        <title>MT1 and MT2 Draft Genomes of Novel Species.</title>
        <authorList>
            <person name="Venkateswaran K."/>
        </authorList>
    </citation>
    <scope>NUCLEOTIDE SEQUENCE</scope>
    <source>
        <strain evidence="2">F6_8S_P_1A</strain>
    </source>
</reference>
<evidence type="ECO:0000313" key="3">
    <source>
        <dbReference type="Proteomes" id="UP001174210"/>
    </source>
</evidence>
<dbReference type="Proteomes" id="UP001174210">
    <property type="component" value="Unassembled WGS sequence"/>
</dbReference>
<feature type="region of interest" description="Disordered" evidence="1">
    <location>
        <begin position="556"/>
        <end position="583"/>
    </location>
</feature>
<dbReference type="RefSeq" id="WP_301219375.1">
    <property type="nucleotide sequence ID" value="NZ_JAROCB010000003.1"/>
</dbReference>
<accession>A0ABT8IYX8</accession>
<keyword evidence="3" id="KW-1185">Reference proteome</keyword>
<organism evidence="2 3">
    <name type="scientific">Leifsonia virtsii</name>
    <dbReference type="NCBI Taxonomy" id="3035915"/>
    <lineage>
        <taxon>Bacteria</taxon>
        <taxon>Bacillati</taxon>
        <taxon>Actinomycetota</taxon>
        <taxon>Actinomycetes</taxon>
        <taxon>Micrococcales</taxon>
        <taxon>Microbacteriaceae</taxon>
        <taxon>Leifsonia</taxon>
    </lineage>
</organism>
<feature type="region of interest" description="Disordered" evidence="1">
    <location>
        <begin position="219"/>
        <end position="252"/>
    </location>
</feature>
<protein>
    <recommendedName>
        <fullName evidence="4">Transposase</fullName>
    </recommendedName>
</protein>
<gene>
    <name evidence="2" type="ORF">P5G59_12805</name>
</gene>
<dbReference type="EMBL" id="JAROCB010000003">
    <property type="protein sequence ID" value="MDN4598025.1"/>
    <property type="molecule type" value="Genomic_DNA"/>
</dbReference>
<sequence length="583" mass="66589">MNHVSDPEELLTRRMLDTFGVPSSHDLAVERKKYGPMSKAYLALAARIVDHSGVVGRLEEWHKENRKSNAGAKPYIPFRAVLILLLIHIQMGHGANYQEIAHTLAHRFDPEHRRMLGIVEGSGTHKEWYLRMWRSTNTMLAQMDPYPSRRNKRLSEGEYAAQVAKWESTQGRIDTKIMLARLDWLCEKLVHTTVRMLPKDIWDRYAGNIAIDATKMEIAGRPNAPDPRRKRSNADPFAGRYRREGNHDGQGAKTDVAAYELENAVMVWNRPGERHMFPSLTLAVTFHRPGRLVGHGLRLVQSVERLGVRPGLILADRAYNGERIENFQIPVRLLGWELVIDYPKNYLGEQSSYEDLILVDGSWYVTYMPQALIDGSKKIRKEVKDPVTGDKKTVVDEAERERLIRAREPYRMIPKGRPDKDGYQRFTYPRPGSYLAYDRGAKKVITPTTARTITIPIDAGDKPTKQNKKPVPAIKHVQKYPYLSEEHQGFYGMRSLVESSHRVLKDSNREDIANPAKRTGRGYAFHYLAVALAAASTNLRKIETFFMADYERMTAPKHRARRRKTVNGSEPLRALPNSTAPPA</sequence>
<evidence type="ECO:0008006" key="4">
    <source>
        <dbReference type="Google" id="ProtNLM"/>
    </source>
</evidence>